<proteinExistence type="predicted"/>
<sequence>TQPSTDRIILRPRVGGKIPQHIPQKFLEKHLQQELINIKKSYITFLALSMHLEEEKSDILQKCIESNNLRDGLKEAYLQLCSMVDILSNELGPDADDPYLVIKEVKERHVYLQEELQNLMSFFEDLRDEGLFCLQAVDQMEREYETRAEPMRKKFREALYFTFYGKMKLHEQYDVRKKLNNDINLENEKGNELTDQIRTISLEIPLIENKIRDILNQINQSKVFPGDGSPEMSQTSIIIMLKRYLRAESYCKALTWQKNFLLLALRNRVNTNQLVKFKKVKFNAKGIWRVGISAVIAIVRTRNLIQNKEQNYHKAVIAIKNACVISAN</sequence>
<dbReference type="EMBL" id="GEDC01026714">
    <property type="protein sequence ID" value="JAS10584.1"/>
    <property type="molecule type" value="Transcribed_RNA"/>
</dbReference>
<gene>
    <name evidence="1" type="ORF">g.11670</name>
</gene>
<evidence type="ECO:0000313" key="1">
    <source>
        <dbReference type="EMBL" id="JAS10584.1"/>
    </source>
</evidence>
<reference evidence="1" key="1">
    <citation type="submission" date="2015-12" db="EMBL/GenBank/DDBJ databases">
        <title>De novo transcriptome assembly of four potential Pierce s Disease insect vectors from Arizona vineyards.</title>
        <authorList>
            <person name="Tassone E.E."/>
        </authorList>
    </citation>
    <scope>NUCLEOTIDE SEQUENCE</scope>
</reference>
<dbReference type="AlphaFoldDB" id="A0A1B6CAY8"/>
<accession>A0A1B6CAY8</accession>
<protein>
    <submittedName>
        <fullName evidence="1">Uncharacterized protein</fullName>
    </submittedName>
</protein>
<feature type="non-terminal residue" evidence="1">
    <location>
        <position position="1"/>
    </location>
</feature>
<name>A0A1B6CAY8_9HEMI</name>
<organism evidence="1">
    <name type="scientific">Clastoptera arizonana</name>
    <name type="common">Arizona spittle bug</name>
    <dbReference type="NCBI Taxonomy" id="38151"/>
    <lineage>
        <taxon>Eukaryota</taxon>
        <taxon>Metazoa</taxon>
        <taxon>Ecdysozoa</taxon>
        <taxon>Arthropoda</taxon>
        <taxon>Hexapoda</taxon>
        <taxon>Insecta</taxon>
        <taxon>Pterygota</taxon>
        <taxon>Neoptera</taxon>
        <taxon>Paraneoptera</taxon>
        <taxon>Hemiptera</taxon>
        <taxon>Auchenorrhyncha</taxon>
        <taxon>Cercopoidea</taxon>
        <taxon>Clastopteridae</taxon>
        <taxon>Clastoptera</taxon>
    </lineage>
</organism>